<dbReference type="PANTHER" id="PTHR43667">
    <property type="entry name" value="CYCLOPROPANE-FATTY-ACYL-PHOSPHOLIPID SYNTHASE"/>
    <property type="match status" value="1"/>
</dbReference>
<dbReference type="PANTHER" id="PTHR43667:SF1">
    <property type="entry name" value="CYCLOPROPANE-FATTY-ACYL-PHOSPHOLIPID SYNTHASE"/>
    <property type="match status" value="1"/>
</dbReference>
<organism evidence="7 8">
    <name type="scientific">Nocardia camponoti</name>
    <dbReference type="NCBI Taxonomy" id="1616106"/>
    <lineage>
        <taxon>Bacteria</taxon>
        <taxon>Bacillati</taxon>
        <taxon>Actinomycetota</taxon>
        <taxon>Actinomycetes</taxon>
        <taxon>Mycobacteriales</taxon>
        <taxon>Nocardiaceae</taxon>
        <taxon>Nocardia</taxon>
    </lineage>
</organism>
<dbReference type="InterPro" id="IPR050723">
    <property type="entry name" value="CFA/CMAS"/>
</dbReference>
<evidence type="ECO:0000256" key="3">
    <source>
        <dbReference type="ARBA" id="ARBA00022679"/>
    </source>
</evidence>
<dbReference type="AlphaFoldDB" id="A0A917VCP4"/>
<dbReference type="CDD" id="cd02440">
    <property type="entry name" value="AdoMet_MTases"/>
    <property type="match status" value="1"/>
</dbReference>
<proteinExistence type="inferred from homology"/>
<gene>
    <name evidence="7" type="ORF">GCM10011591_37510</name>
</gene>
<dbReference type="GO" id="GO:0008610">
    <property type="term" value="P:lipid biosynthetic process"/>
    <property type="evidence" value="ECO:0007669"/>
    <property type="project" value="InterPro"/>
</dbReference>
<evidence type="ECO:0000256" key="2">
    <source>
        <dbReference type="ARBA" id="ARBA00022603"/>
    </source>
</evidence>
<evidence type="ECO:0000256" key="4">
    <source>
        <dbReference type="ARBA" id="ARBA00022691"/>
    </source>
</evidence>
<dbReference type="Pfam" id="PF02353">
    <property type="entry name" value="CMAS"/>
    <property type="match status" value="1"/>
</dbReference>
<dbReference type="InterPro" id="IPR029063">
    <property type="entry name" value="SAM-dependent_MTases_sf"/>
</dbReference>
<dbReference type="Proteomes" id="UP000612956">
    <property type="component" value="Unassembled WGS sequence"/>
</dbReference>
<dbReference type="PIRSF" id="PIRSF003085">
    <property type="entry name" value="CMAS"/>
    <property type="match status" value="1"/>
</dbReference>
<comment type="similarity">
    <text evidence="1">Belongs to the CFA/CMAS family.</text>
</comment>
<sequence length="382" mass="41564">MRVRSRDAVSHMVWAPGELGLARAYVSGNVELDGDIFTMLRSLQLTASDDAHLGLGATWQAVDVARRLGALTTRPKPPPEEARPRRGPVHTKRRDAAAISHHYDVGNDFYRLVLGPSMTYSCARFVDQDSTLGDAQGAKHELICRKLGLADRPGMRLLDVGCGWGSMAMHAASVYGAQVVGVTISREQADLARERVNDAGLSANIEIRLSDYRDLQGEQFDAISSIGMFEHVGSKRAAEYFDTLRALLGPEGRLLNHAISSPGGSTMGSRSFIGRYVFPDGELIDVGEVALAMQRAGFEVRDVEALREHYALTLRHWVANLESAWDQAVSLVGEGRARIWRLYMAASALGFEDGGLGIHQVLGVVPTAQGNSGMPATRRNWG</sequence>
<keyword evidence="5" id="KW-0443">Lipid metabolism</keyword>
<feature type="region of interest" description="Disordered" evidence="6">
    <location>
        <begin position="70"/>
        <end position="91"/>
    </location>
</feature>
<keyword evidence="4" id="KW-0949">S-adenosyl-L-methionine</keyword>
<dbReference type="EMBL" id="BMMW01000004">
    <property type="protein sequence ID" value="GGK61731.1"/>
    <property type="molecule type" value="Genomic_DNA"/>
</dbReference>
<evidence type="ECO:0000256" key="5">
    <source>
        <dbReference type="ARBA" id="ARBA00023098"/>
    </source>
</evidence>
<evidence type="ECO:0000313" key="8">
    <source>
        <dbReference type="Proteomes" id="UP000612956"/>
    </source>
</evidence>
<keyword evidence="8" id="KW-1185">Reference proteome</keyword>
<evidence type="ECO:0000256" key="1">
    <source>
        <dbReference type="ARBA" id="ARBA00010815"/>
    </source>
</evidence>
<evidence type="ECO:0000256" key="6">
    <source>
        <dbReference type="SAM" id="MobiDB-lite"/>
    </source>
</evidence>
<accession>A0A917VCP4</accession>
<reference evidence="7" key="1">
    <citation type="journal article" date="2014" name="Int. J. Syst. Evol. Microbiol.">
        <title>Complete genome sequence of Corynebacterium casei LMG S-19264T (=DSM 44701T), isolated from a smear-ripened cheese.</title>
        <authorList>
            <consortium name="US DOE Joint Genome Institute (JGI-PGF)"/>
            <person name="Walter F."/>
            <person name="Albersmeier A."/>
            <person name="Kalinowski J."/>
            <person name="Ruckert C."/>
        </authorList>
    </citation>
    <scope>NUCLEOTIDE SEQUENCE</scope>
    <source>
        <strain evidence="7">CGMCC 4.7278</strain>
    </source>
</reference>
<dbReference type="SUPFAM" id="SSF53335">
    <property type="entry name" value="S-adenosyl-L-methionine-dependent methyltransferases"/>
    <property type="match status" value="1"/>
</dbReference>
<dbReference type="InterPro" id="IPR003333">
    <property type="entry name" value="CMAS"/>
</dbReference>
<comment type="caution">
    <text evidence="7">The sequence shown here is derived from an EMBL/GenBank/DDBJ whole genome shotgun (WGS) entry which is preliminary data.</text>
</comment>
<keyword evidence="2" id="KW-0489">Methyltransferase</keyword>
<protein>
    <submittedName>
        <fullName evidence="7">Cyclopropane-fatty-acyl-phospholipid synthase</fullName>
    </submittedName>
</protein>
<dbReference type="GO" id="GO:0032259">
    <property type="term" value="P:methylation"/>
    <property type="evidence" value="ECO:0007669"/>
    <property type="project" value="UniProtKB-KW"/>
</dbReference>
<dbReference type="GO" id="GO:0008168">
    <property type="term" value="F:methyltransferase activity"/>
    <property type="evidence" value="ECO:0007669"/>
    <property type="project" value="UniProtKB-KW"/>
</dbReference>
<evidence type="ECO:0000313" key="7">
    <source>
        <dbReference type="EMBL" id="GGK61731.1"/>
    </source>
</evidence>
<reference evidence="7" key="2">
    <citation type="submission" date="2020-09" db="EMBL/GenBank/DDBJ databases">
        <authorList>
            <person name="Sun Q."/>
            <person name="Zhou Y."/>
        </authorList>
    </citation>
    <scope>NUCLEOTIDE SEQUENCE</scope>
    <source>
        <strain evidence="7">CGMCC 4.7278</strain>
    </source>
</reference>
<dbReference type="Gene3D" id="3.40.50.150">
    <property type="entry name" value="Vaccinia Virus protein VP39"/>
    <property type="match status" value="1"/>
</dbReference>
<keyword evidence="3" id="KW-0808">Transferase</keyword>
<name>A0A917VCP4_9NOCA</name>